<dbReference type="PIRSF" id="PIRSF005902">
    <property type="entry name" value="DNase_TatD"/>
    <property type="match status" value="1"/>
</dbReference>
<dbReference type="EMBL" id="LCBS01000022">
    <property type="protein sequence ID" value="KKS16421.1"/>
    <property type="molecule type" value="Genomic_DNA"/>
</dbReference>
<dbReference type="InterPro" id="IPR032466">
    <property type="entry name" value="Metal_Hydrolase"/>
</dbReference>
<evidence type="ECO:0000256" key="3">
    <source>
        <dbReference type="PIRSR" id="PIRSR005902-1"/>
    </source>
</evidence>
<gene>
    <name evidence="4" type="ORF">UU72_C0022G0008</name>
</gene>
<organism evidence="4 5">
    <name type="scientific">candidate division WWE3 bacterium GW2011_GWB1_41_6</name>
    <dbReference type="NCBI Taxonomy" id="1619112"/>
    <lineage>
        <taxon>Bacteria</taxon>
        <taxon>Katanobacteria</taxon>
    </lineage>
</organism>
<dbReference type="GO" id="GO:0005829">
    <property type="term" value="C:cytosol"/>
    <property type="evidence" value="ECO:0007669"/>
    <property type="project" value="TreeGrafter"/>
</dbReference>
<dbReference type="Pfam" id="PF01026">
    <property type="entry name" value="TatD_DNase"/>
    <property type="match status" value="1"/>
</dbReference>
<feature type="binding site" evidence="3">
    <location>
        <position position="130"/>
    </location>
    <ligand>
        <name>a divalent metal cation</name>
        <dbReference type="ChEBI" id="CHEBI:60240"/>
        <label>2</label>
    </ligand>
</feature>
<dbReference type="FunFam" id="3.20.20.140:FF:000005">
    <property type="entry name" value="TatD family hydrolase"/>
    <property type="match status" value="1"/>
</dbReference>
<dbReference type="Proteomes" id="UP000034163">
    <property type="component" value="Unassembled WGS sequence"/>
</dbReference>
<dbReference type="PATRIC" id="fig|1619112.3.peg.737"/>
<comment type="caution">
    <text evidence="4">The sequence shown here is derived from an EMBL/GenBank/DDBJ whole genome shotgun (WGS) entry which is preliminary data.</text>
</comment>
<feature type="binding site" evidence="3">
    <location>
        <position position="6"/>
    </location>
    <ligand>
        <name>a divalent metal cation</name>
        <dbReference type="ChEBI" id="CHEBI:60240"/>
        <label>1</label>
    </ligand>
</feature>
<evidence type="ECO:0000256" key="1">
    <source>
        <dbReference type="ARBA" id="ARBA00022723"/>
    </source>
</evidence>
<evidence type="ECO:0000313" key="4">
    <source>
        <dbReference type="EMBL" id="KKS16421.1"/>
    </source>
</evidence>
<proteinExistence type="predicted"/>
<evidence type="ECO:0000256" key="2">
    <source>
        <dbReference type="ARBA" id="ARBA00022801"/>
    </source>
</evidence>
<name>A0A0G0Z312_UNCKA</name>
<dbReference type="GO" id="GO:0004536">
    <property type="term" value="F:DNA nuclease activity"/>
    <property type="evidence" value="ECO:0007669"/>
    <property type="project" value="InterPro"/>
</dbReference>
<feature type="binding site" evidence="3">
    <location>
        <position position="8"/>
    </location>
    <ligand>
        <name>a divalent metal cation</name>
        <dbReference type="ChEBI" id="CHEBI:60240"/>
        <label>1</label>
    </ligand>
</feature>
<keyword evidence="2 4" id="KW-0378">Hydrolase</keyword>
<dbReference type="AlphaFoldDB" id="A0A0G0Z312"/>
<dbReference type="PANTHER" id="PTHR46124:SF2">
    <property type="entry name" value="D-AMINOACYL-TRNA DEACYLASE"/>
    <property type="match status" value="1"/>
</dbReference>
<feature type="binding site" evidence="3">
    <location>
        <position position="205"/>
    </location>
    <ligand>
        <name>a divalent metal cation</name>
        <dbReference type="ChEBI" id="CHEBI:60240"/>
        <label>1</label>
    </ligand>
</feature>
<accession>A0A0G0Z312</accession>
<dbReference type="PANTHER" id="PTHR46124">
    <property type="entry name" value="D-AMINOACYL-TRNA DEACYLASE"/>
    <property type="match status" value="1"/>
</dbReference>
<dbReference type="CDD" id="cd01310">
    <property type="entry name" value="TatD_DNAse"/>
    <property type="match status" value="1"/>
</dbReference>
<feature type="binding site" evidence="3">
    <location>
        <position position="92"/>
    </location>
    <ligand>
        <name>a divalent metal cation</name>
        <dbReference type="ChEBI" id="CHEBI:60240"/>
        <label>1</label>
    </ligand>
</feature>
<dbReference type="Gene3D" id="3.20.20.140">
    <property type="entry name" value="Metal-dependent hydrolases"/>
    <property type="match status" value="1"/>
</dbReference>
<dbReference type="InterPro" id="IPR001130">
    <property type="entry name" value="TatD-like"/>
</dbReference>
<dbReference type="InterPro" id="IPR015991">
    <property type="entry name" value="TatD/YcfH-like"/>
</dbReference>
<dbReference type="GO" id="GO:0016788">
    <property type="term" value="F:hydrolase activity, acting on ester bonds"/>
    <property type="evidence" value="ECO:0007669"/>
    <property type="project" value="InterPro"/>
</dbReference>
<sequence>MLIDSHLHFPHDENKVREQISGAEKEGIVKFINIGTSLKDSAKSIETAEKFENVYATVAVYPHDDKDKDTYTIMEHLKELALSSKKVVAIGECGIDLSEWKNGRSLDQQTELFEAQINLAIELRLPLIIHNRNGDETVLELLQKYKNTGLAGVAHCFVSSWDTAQKLLDLNFYISFSGIITYPSGKYLSETVQKVPNDRFLVETDAPYLPPQGHRGEKNEPKYVKITALKVAEIKDLPLQSIEDYTYENTTRLFHL</sequence>
<keyword evidence="1 3" id="KW-0479">Metal-binding</keyword>
<reference evidence="4 5" key="1">
    <citation type="journal article" date="2015" name="Nature">
        <title>rRNA introns, odd ribosomes, and small enigmatic genomes across a large radiation of phyla.</title>
        <authorList>
            <person name="Brown C.T."/>
            <person name="Hug L.A."/>
            <person name="Thomas B.C."/>
            <person name="Sharon I."/>
            <person name="Castelle C.J."/>
            <person name="Singh A."/>
            <person name="Wilkins M.J."/>
            <person name="Williams K.H."/>
            <person name="Banfield J.F."/>
        </authorList>
    </citation>
    <scope>NUCLEOTIDE SEQUENCE [LARGE SCALE GENOMIC DNA]</scope>
</reference>
<dbReference type="SUPFAM" id="SSF51556">
    <property type="entry name" value="Metallo-dependent hydrolases"/>
    <property type="match status" value="1"/>
</dbReference>
<evidence type="ECO:0000313" key="5">
    <source>
        <dbReference type="Proteomes" id="UP000034163"/>
    </source>
</evidence>
<dbReference type="NCBIfam" id="TIGR00010">
    <property type="entry name" value="YchF/TatD family DNA exonuclease"/>
    <property type="match status" value="1"/>
</dbReference>
<feature type="binding site" evidence="3">
    <location>
        <position position="155"/>
    </location>
    <ligand>
        <name>a divalent metal cation</name>
        <dbReference type="ChEBI" id="CHEBI:60240"/>
        <label>2</label>
    </ligand>
</feature>
<dbReference type="GO" id="GO:0046872">
    <property type="term" value="F:metal ion binding"/>
    <property type="evidence" value="ECO:0007669"/>
    <property type="project" value="UniProtKB-KW"/>
</dbReference>
<protein>
    <submittedName>
        <fullName evidence="4">Hydrolase, TatD family</fullName>
    </submittedName>
</protein>